<dbReference type="Proteomes" id="UP000244722">
    <property type="component" value="Unassembled WGS sequence"/>
</dbReference>
<sequence length="128" mass="13990">MLPYCASNIKSLYPPPLLKTPHHNLAAAAQILPIHPFSHLCYKPQRNAMKLPTHPLTHSQTSQVNPPVHPFIIAHFIRQNPSPSSRASVPAIAALRLATDNLDLRSVRNKIREVGGGGGDGVGRFAIW</sequence>
<keyword evidence="2" id="KW-1185">Reference proteome</keyword>
<gene>
    <name evidence="1" type="ORF">B9Z19DRAFT_171762</name>
</gene>
<protein>
    <submittedName>
        <fullName evidence="1">Uncharacterized protein</fullName>
    </submittedName>
</protein>
<name>A0A2T6ZPR8_TUBBO</name>
<organism evidence="1 2">
    <name type="scientific">Tuber borchii</name>
    <name type="common">White truffle</name>
    <dbReference type="NCBI Taxonomy" id="42251"/>
    <lineage>
        <taxon>Eukaryota</taxon>
        <taxon>Fungi</taxon>
        <taxon>Dikarya</taxon>
        <taxon>Ascomycota</taxon>
        <taxon>Pezizomycotina</taxon>
        <taxon>Pezizomycetes</taxon>
        <taxon>Pezizales</taxon>
        <taxon>Tuberaceae</taxon>
        <taxon>Tuber</taxon>
    </lineage>
</organism>
<evidence type="ECO:0000313" key="1">
    <source>
        <dbReference type="EMBL" id="PUU77466.1"/>
    </source>
</evidence>
<accession>A0A2T6ZPR8</accession>
<evidence type="ECO:0000313" key="2">
    <source>
        <dbReference type="Proteomes" id="UP000244722"/>
    </source>
</evidence>
<proteinExistence type="predicted"/>
<dbReference type="AlphaFoldDB" id="A0A2T6ZPR8"/>
<dbReference type="EMBL" id="NESQ01000152">
    <property type="protein sequence ID" value="PUU77466.1"/>
    <property type="molecule type" value="Genomic_DNA"/>
</dbReference>
<comment type="caution">
    <text evidence="1">The sequence shown here is derived from an EMBL/GenBank/DDBJ whole genome shotgun (WGS) entry which is preliminary data.</text>
</comment>
<reference evidence="1 2" key="1">
    <citation type="submission" date="2017-04" db="EMBL/GenBank/DDBJ databases">
        <title>Draft genome sequence of Tuber borchii Vittad., a whitish edible truffle.</title>
        <authorList>
            <consortium name="DOE Joint Genome Institute"/>
            <person name="Murat C."/>
            <person name="Kuo A."/>
            <person name="Barry K.W."/>
            <person name="Clum A."/>
            <person name="Dockter R.B."/>
            <person name="Fauchery L."/>
            <person name="Iotti M."/>
            <person name="Kohler A."/>
            <person name="Labutti K."/>
            <person name="Lindquist E.A."/>
            <person name="Lipzen A."/>
            <person name="Ohm R.A."/>
            <person name="Wang M."/>
            <person name="Grigoriev I.V."/>
            <person name="Zambonelli A."/>
            <person name="Martin F.M."/>
        </authorList>
    </citation>
    <scope>NUCLEOTIDE SEQUENCE [LARGE SCALE GENOMIC DNA]</scope>
    <source>
        <strain evidence="1 2">Tbo3840</strain>
    </source>
</reference>